<comment type="caution">
    <text evidence="1">The sequence shown here is derived from an EMBL/GenBank/DDBJ whole genome shotgun (WGS) entry which is preliminary data.</text>
</comment>
<protein>
    <submittedName>
        <fullName evidence="1">Uncharacterized protein</fullName>
    </submittedName>
</protein>
<accession>A0A511Z5J9</accession>
<sequence length="73" mass="8596">MPFLYYEHTLILGGVCFFVFIDKENSVFSRFTCDIYKNEERGADDENHESAKKTIKKGISRKWIVLDKEEEEG</sequence>
<dbReference type="EMBL" id="BJYL01000013">
    <property type="protein sequence ID" value="GEN82721.1"/>
    <property type="molecule type" value="Genomic_DNA"/>
</dbReference>
<name>A0A511Z5J9_9BACL</name>
<organism evidence="1 2">
    <name type="scientific">Sporosarcina luteola</name>
    <dbReference type="NCBI Taxonomy" id="582850"/>
    <lineage>
        <taxon>Bacteria</taxon>
        <taxon>Bacillati</taxon>
        <taxon>Bacillota</taxon>
        <taxon>Bacilli</taxon>
        <taxon>Bacillales</taxon>
        <taxon>Caryophanaceae</taxon>
        <taxon>Sporosarcina</taxon>
    </lineage>
</organism>
<reference evidence="1 2" key="1">
    <citation type="submission" date="2019-07" db="EMBL/GenBank/DDBJ databases">
        <title>Whole genome shotgun sequence of Sporosarcina luteola NBRC 105378.</title>
        <authorList>
            <person name="Hosoyama A."/>
            <person name="Uohara A."/>
            <person name="Ohji S."/>
            <person name="Ichikawa N."/>
        </authorList>
    </citation>
    <scope>NUCLEOTIDE SEQUENCE [LARGE SCALE GENOMIC DNA]</scope>
    <source>
        <strain evidence="1 2">NBRC 105378</strain>
    </source>
</reference>
<proteinExistence type="predicted"/>
<evidence type="ECO:0000313" key="1">
    <source>
        <dbReference type="EMBL" id="GEN82721.1"/>
    </source>
</evidence>
<dbReference type="AlphaFoldDB" id="A0A511Z5J9"/>
<evidence type="ECO:0000313" key="2">
    <source>
        <dbReference type="Proteomes" id="UP000321901"/>
    </source>
</evidence>
<gene>
    <name evidence="1" type="ORF">SLU01_10330</name>
</gene>
<keyword evidence="2" id="KW-1185">Reference proteome</keyword>
<dbReference type="Proteomes" id="UP000321901">
    <property type="component" value="Unassembled WGS sequence"/>
</dbReference>